<dbReference type="PANTHER" id="PTHR24049">
    <property type="entry name" value="CRUMBS FAMILY MEMBER"/>
    <property type="match status" value="1"/>
</dbReference>
<evidence type="ECO:0000256" key="4">
    <source>
        <dbReference type="PROSITE-ProRule" id="PRU00076"/>
    </source>
</evidence>
<feature type="disulfide bond" evidence="4">
    <location>
        <begin position="223"/>
        <end position="232"/>
    </location>
</feature>
<dbReference type="InterPro" id="IPR000742">
    <property type="entry name" value="EGF"/>
</dbReference>
<dbReference type="SMART" id="SM00181">
    <property type="entry name" value="EGF"/>
    <property type="match status" value="4"/>
</dbReference>
<dbReference type="SUPFAM" id="SSF57196">
    <property type="entry name" value="EGF/Laminin"/>
    <property type="match status" value="3"/>
</dbReference>
<keyword evidence="6" id="KW-0472">Membrane</keyword>
<feature type="domain" description="EGF-like" evidence="7">
    <location>
        <begin position="161"/>
        <end position="197"/>
    </location>
</feature>
<keyword evidence="6" id="KW-0812">Transmembrane</keyword>
<evidence type="ECO:0000313" key="9">
    <source>
        <dbReference type="WBParaSite" id="PSAMB.scaffold15138size1671.g36378.t1"/>
    </source>
</evidence>
<dbReference type="InterPro" id="IPR051022">
    <property type="entry name" value="Notch_Cell-Fate_Det"/>
</dbReference>
<reference evidence="9" key="1">
    <citation type="submission" date="2022-11" db="UniProtKB">
        <authorList>
            <consortium name="WormBaseParasite"/>
        </authorList>
    </citation>
    <scope>IDENTIFICATION</scope>
</reference>
<accession>A0A914V3R5</accession>
<name>A0A914V3R5_9BILA</name>
<sequence>QSDLPSERSESSSDGGRCCVCQHESPSTYDACENKNNNRDCDYDCDCNDYGYCNYCKHHRDRFSHSIHEFADDGGTCKGPVGGVNDCERDGFPGVDVIDRQPTGSGKWRGIDFGPHINNADDGAITCTETSCQNNGTCVLVSDTDFECDCPVGFNGTLCESPPPCASDPCQNGGRCEEVEESFRCDCPPSTSGAYCEALLCENECHNGGECVVDESQFTKCNCSAGFLGYNCNMVDVCSGAVTPCDVFGSTATCQVVDEHASPFLVNATYQCLCPDGNNGQVECASLLSTTPLIANMPSVITTPAASLTSTTTSTSATSTTTSPPPPPTPTPTTTPSTTGLPSSTLTTELWSTTPTTTATAILAESSTAGSIRGAVEESTDGGGTGTVTIVLVVVGVAVLLLVLFFAALLSVRFVRRSRKLHGKYNPAKEESMVGAGLSLPMATINKEERLI</sequence>
<dbReference type="InterPro" id="IPR001881">
    <property type="entry name" value="EGF-like_Ca-bd_dom"/>
</dbReference>
<evidence type="ECO:0000313" key="8">
    <source>
        <dbReference type="Proteomes" id="UP000887566"/>
    </source>
</evidence>
<feature type="disulfide bond" evidence="4">
    <location>
        <begin position="150"/>
        <end position="159"/>
    </location>
</feature>
<feature type="compositionally biased region" description="Pro residues" evidence="5">
    <location>
        <begin position="323"/>
        <end position="333"/>
    </location>
</feature>
<evidence type="ECO:0000256" key="5">
    <source>
        <dbReference type="SAM" id="MobiDB-lite"/>
    </source>
</evidence>
<keyword evidence="3 4" id="KW-1015">Disulfide bond</keyword>
<keyword evidence="1 4" id="KW-0245">EGF-like domain</keyword>
<dbReference type="PROSITE" id="PS01186">
    <property type="entry name" value="EGF_2"/>
    <property type="match status" value="2"/>
</dbReference>
<feature type="disulfide bond" evidence="4">
    <location>
        <begin position="187"/>
        <end position="196"/>
    </location>
</feature>
<feature type="domain" description="EGF-like" evidence="7">
    <location>
        <begin position="123"/>
        <end position="160"/>
    </location>
</feature>
<evidence type="ECO:0000259" key="7">
    <source>
        <dbReference type="PROSITE" id="PS50026"/>
    </source>
</evidence>
<dbReference type="Pfam" id="PF00008">
    <property type="entry name" value="EGF"/>
    <property type="match status" value="2"/>
</dbReference>
<dbReference type="CDD" id="cd00054">
    <property type="entry name" value="EGF_CA"/>
    <property type="match status" value="1"/>
</dbReference>
<evidence type="ECO:0000256" key="2">
    <source>
        <dbReference type="ARBA" id="ARBA00022737"/>
    </source>
</evidence>
<dbReference type="Proteomes" id="UP000887566">
    <property type="component" value="Unplaced"/>
</dbReference>
<dbReference type="PROSITE" id="PS00022">
    <property type="entry name" value="EGF_1"/>
    <property type="match status" value="3"/>
</dbReference>
<feature type="transmembrane region" description="Helical" evidence="6">
    <location>
        <begin position="390"/>
        <end position="415"/>
    </location>
</feature>
<dbReference type="SMART" id="SM00179">
    <property type="entry name" value="EGF_CA"/>
    <property type="match status" value="2"/>
</dbReference>
<organism evidence="8 9">
    <name type="scientific">Plectus sambesii</name>
    <dbReference type="NCBI Taxonomy" id="2011161"/>
    <lineage>
        <taxon>Eukaryota</taxon>
        <taxon>Metazoa</taxon>
        <taxon>Ecdysozoa</taxon>
        <taxon>Nematoda</taxon>
        <taxon>Chromadorea</taxon>
        <taxon>Plectida</taxon>
        <taxon>Plectina</taxon>
        <taxon>Plectoidea</taxon>
        <taxon>Plectidae</taxon>
        <taxon>Plectus</taxon>
    </lineage>
</organism>
<dbReference type="PROSITE" id="PS50026">
    <property type="entry name" value="EGF_3"/>
    <property type="match status" value="3"/>
</dbReference>
<feature type="compositionally biased region" description="Low complexity" evidence="5">
    <location>
        <begin position="334"/>
        <end position="345"/>
    </location>
</feature>
<keyword evidence="8" id="KW-1185">Reference proteome</keyword>
<feature type="domain" description="EGF-like" evidence="7">
    <location>
        <begin position="198"/>
        <end position="233"/>
    </location>
</feature>
<dbReference type="FunFam" id="2.10.25.10:FF:000699">
    <property type="entry name" value="Uncharacterized protein, isoform C"/>
    <property type="match status" value="1"/>
</dbReference>
<dbReference type="WBParaSite" id="PSAMB.scaffold15138size1671.g36378.t1">
    <property type="protein sequence ID" value="PSAMB.scaffold15138size1671.g36378.t1"/>
    <property type="gene ID" value="PSAMB.scaffold15138size1671.g36378"/>
</dbReference>
<dbReference type="GO" id="GO:0005509">
    <property type="term" value="F:calcium ion binding"/>
    <property type="evidence" value="ECO:0007669"/>
    <property type="project" value="InterPro"/>
</dbReference>
<dbReference type="GO" id="GO:0016020">
    <property type="term" value="C:membrane"/>
    <property type="evidence" value="ECO:0007669"/>
    <property type="project" value="UniProtKB-SubCell"/>
</dbReference>
<protein>
    <submittedName>
        <fullName evidence="9">EGF-like domain-containing protein</fullName>
    </submittedName>
</protein>
<proteinExistence type="predicted"/>
<feature type="region of interest" description="Disordered" evidence="5">
    <location>
        <begin position="305"/>
        <end position="345"/>
    </location>
</feature>
<evidence type="ECO:0000256" key="1">
    <source>
        <dbReference type="ARBA" id="ARBA00022536"/>
    </source>
</evidence>
<evidence type="ECO:0000256" key="3">
    <source>
        <dbReference type="ARBA" id="ARBA00023157"/>
    </source>
</evidence>
<dbReference type="Gene3D" id="2.10.25.10">
    <property type="entry name" value="Laminin"/>
    <property type="match status" value="3"/>
</dbReference>
<comment type="caution">
    <text evidence="4">Lacks conserved residue(s) required for the propagation of feature annotation.</text>
</comment>
<keyword evidence="6" id="KW-1133">Transmembrane helix</keyword>
<dbReference type="AlphaFoldDB" id="A0A914V3R5"/>
<feature type="compositionally biased region" description="Low complexity" evidence="5">
    <location>
        <begin position="305"/>
        <end position="322"/>
    </location>
</feature>
<keyword evidence="2" id="KW-0677">Repeat</keyword>
<evidence type="ECO:0000256" key="6">
    <source>
        <dbReference type="SAM" id="Phobius"/>
    </source>
</evidence>
<feature type="disulfide bond" evidence="4">
    <location>
        <begin position="201"/>
        <end position="211"/>
    </location>
</feature>
<dbReference type="FunFam" id="2.10.25.10:FF:000095">
    <property type="entry name" value="Notch, isoform B"/>
    <property type="match status" value="1"/>
</dbReference>